<dbReference type="OrthoDB" id="4209305at2"/>
<keyword evidence="2" id="KW-1185">Reference proteome</keyword>
<comment type="caution">
    <text evidence="1">The sequence shown here is derived from an EMBL/GenBank/DDBJ whole genome shotgun (WGS) entry which is preliminary data.</text>
</comment>
<evidence type="ECO:0000313" key="2">
    <source>
        <dbReference type="Proteomes" id="UP000598297"/>
    </source>
</evidence>
<sequence length="170" mass="19146">MGSATATMLAAVAGVLGTLLAPLVSTWATRRQRAAEIRSEDHRRSYEERRAAYTGMNRASHHFHTLLKDALHRLRDGVYTDEDRTQVEEARREYRHRYAEAQMIVPERVLESSRELNKVLAAADATAKRIDRGIAREGESAEQALGALKSAEPRLQALHRLMREDLGVTD</sequence>
<organism evidence="1 2">
    <name type="scientific">Streptomyces boluensis</name>
    <dbReference type="NCBI Taxonomy" id="1775135"/>
    <lineage>
        <taxon>Bacteria</taxon>
        <taxon>Bacillati</taxon>
        <taxon>Actinomycetota</taxon>
        <taxon>Actinomycetes</taxon>
        <taxon>Kitasatosporales</taxon>
        <taxon>Streptomycetaceae</taxon>
        <taxon>Streptomyces</taxon>
    </lineage>
</organism>
<gene>
    <name evidence="1" type="ORF">GUY60_27345</name>
</gene>
<accession>A0A964XPB4</accession>
<dbReference type="Proteomes" id="UP000598297">
    <property type="component" value="Unassembled WGS sequence"/>
</dbReference>
<name>A0A964XPB4_9ACTN</name>
<dbReference type="EMBL" id="JAAAHS010000279">
    <property type="protein sequence ID" value="NBE55071.1"/>
    <property type="molecule type" value="Genomic_DNA"/>
</dbReference>
<evidence type="ECO:0000313" key="1">
    <source>
        <dbReference type="EMBL" id="NBE55071.1"/>
    </source>
</evidence>
<proteinExistence type="predicted"/>
<reference evidence="1" key="1">
    <citation type="submission" date="2020-01" db="EMBL/GenBank/DDBJ databases">
        <title>Whole-genome analyses of novel actinobacteria.</title>
        <authorList>
            <person name="Sahin N."/>
        </authorList>
    </citation>
    <scope>NUCLEOTIDE SEQUENCE</scope>
    <source>
        <strain evidence="1">YC537</strain>
    </source>
</reference>
<dbReference type="AlphaFoldDB" id="A0A964XPB4"/>
<dbReference type="RefSeq" id="WP_161702484.1">
    <property type="nucleotide sequence ID" value="NZ_JAAAHS010000279.1"/>
</dbReference>
<protein>
    <submittedName>
        <fullName evidence="1">Uncharacterized protein</fullName>
    </submittedName>
</protein>